<dbReference type="InterPro" id="IPR029063">
    <property type="entry name" value="SAM-dependent_MTases_sf"/>
</dbReference>
<dbReference type="InterPro" id="IPR002052">
    <property type="entry name" value="DNA_methylase_N6_adenine_CS"/>
</dbReference>
<dbReference type="GO" id="GO:0006304">
    <property type="term" value="P:DNA modification"/>
    <property type="evidence" value="ECO:0007669"/>
    <property type="project" value="InterPro"/>
</dbReference>
<dbReference type="GO" id="GO:0003676">
    <property type="term" value="F:nucleic acid binding"/>
    <property type="evidence" value="ECO:0007669"/>
    <property type="project" value="InterPro"/>
</dbReference>
<dbReference type="Proteomes" id="UP001161757">
    <property type="component" value="Unassembled WGS sequence"/>
</dbReference>
<accession>A0AAN6IZ58</accession>
<sequence length="546" mass="60606">MPRLHPALIRQAATQNRYLPLLLRTCRDIGSAQNELRWLQEHARDSGKTRPRARPETRGSKSCTLRGGNQRPSDGAGAGAGSSKQDTRGSPESIYPSIPRPHANNKKRHRLWSISRTDKTSVRPSRLCGGQRPARRPKANPAHNHDHGRYQTLRMLARNVARRARGVPLQYILGSQPFGNLEILTHNKVLIPRPETETYTEHAARMILSWLHDTDTPTSSKAQSKPQGKPTPLRILDLCSGTGCIALLLHSLLKPPETYANASASAGFRDDNIADLDMDIEIAGIDISPDAIRLSRKNLHHNMAQGLIHRDAVKEISFHQLDILSLAKLDKCEMRRHLNRQVVKSHDYDSDTAVDSHANDYNEWDIIISNPPYISPEDFRPGGKTESSVRKYEPKLALVPSPPPAGSVATTDRKSATATATATTNLGDLFYRPLMDMMDGLGAKLLVMEVGDTEQAGRVHEEAMKRFDKKEKDALIESWKDDGTEGLLAGGQAHGHRTSSTTPSDNRSCDSECNSNSKSNNVPDRAIVIYAGDLAKWRLSRRWHPS</sequence>
<reference evidence="3" key="1">
    <citation type="submission" date="2023-01" db="EMBL/GenBank/DDBJ databases">
        <title>Exophiala dermititidis isolated from Cystic Fibrosis Patient.</title>
        <authorList>
            <person name="Kurbessoian T."/>
            <person name="Crocker A."/>
            <person name="Murante D."/>
            <person name="Hogan D.A."/>
            <person name="Stajich J.E."/>
        </authorList>
    </citation>
    <scope>NUCLEOTIDE SEQUENCE</scope>
    <source>
        <strain evidence="3">Ex8</strain>
    </source>
</reference>
<dbReference type="InterPro" id="IPR011639">
    <property type="entry name" value="MethylTrfase_TaqI-like_dom"/>
</dbReference>
<dbReference type="GO" id="GO:0032259">
    <property type="term" value="P:methylation"/>
    <property type="evidence" value="ECO:0007669"/>
    <property type="project" value="InterPro"/>
</dbReference>
<dbReference type="PANTHER" id="PTHR18895">
    <property type="entry name" value="HEMK METHYLTRANSFERASE"/>
    <property type="match status" value="1"/>
</dbReference>
<organism evidence="3 4">
    <name type="scientific">Exophiala dermatitidis</name>
    <name type="common">Black yeast-like fungus</name>
    <name type="synonym">Wangiella dermatitidis</name>
    <dbReference type="NCBI Taxonomy" id="5970"/>
    <lineage>
        <taxon>Eukaryota</taxon>
        <taxon>Fungi</taxon>
        <taxon>Dikarya</taxon>
        <taxon>Ascomycota</taxon>
        <taxon>Pezizomycotina</taxon>
        <taxon>Eurotiomycetes</taxon>
        <taxon>Chaetothyriomycetidae</taxon>
        <taxon>Chaetothyriales</taxon>
        <taxon>Herpotrichiellaceae</taxon>
        <taxon>Exophiala</taxon>
    </lineage>
</organism>
<dbReference type="EMBL" id="JAJGCB010000001">
    <property type="protein sequence ID" value="KAJ8995458.1"/>
    <property type="molecule type" value="Genomic_DNA"/>
</dbReference>
<dbReference type="Gene3D" id="3.40.50.150">
    <property type="entry name" value="Vaccinia Virus protein VP39"/>
    <property type="match status" value="1"/>
</dbReference>
<proteinExistence type="predicted"/>
<feature type="region of interest" description="Disordered" evidence="1">
    <location>
        <begin position="40"/>
        <end position="147"/>
    </location>
</feature>
<comment type="caution">
    <text evidence="3">The sequence shown here is derived from an EMBL/GenBank/DDBJ whole genome shotgun (WGS) entry which is preliminary data.</text>
</comment>
<evidence type="ECO:0000259" key="2">
    <source>
        <dbReference type="Pfam" id="PF07669"/>
    </source>
</evidence>
<name>A0AAN6IZ58_EXODE</name>
<dbReference type="Gene3D" id="1.10.8.10">
    <property type="entry name" value="DNA helicase RuvA subunit, C-terminal domain"/>
    <property type="match status" value="1"/>
</dbReference>
<feature type="compositionally biased region" description="Polar residues" evidence="1">
    <location>
        <begin position="498"/>
        <end position="521"/>
    </location>
</feature>
<dbReference type="SUPFAM" id="SSF53335">
    <property type="entry name" value="S-adenosyl-L-methionine-dependent methyltransferases"/>
    <property type="match status" value="1"/>
</dbReference>
<dbReference type="InterPro" id="IPR050320">
    <property type="entry name" value="N5-glutamine_MTase"/>
</dbReference>
<dbReference type="GO" id="GO:0005739">
    <property type="term" value="C:mitochondrion"/>
    <property type="evidence" value="ECO:0007669"/>
    <property type="project" value="TreeGrafter"/>
</dbReference>
<feature type="domain" description="Type II methyltransferase M.TaqI-like" evidence="2">
    <location>
        <begin position="282"/>
        <end position="381"/>
    </location>
</feature>
<dbReference type="AlphaFoldDB" id="A0AAN6IZ58"/>
<dbReference type="PROSITE" id="PS00092">
    <property type="entry name" value="N6_MTASE"/>
    <property type="match status" value="1"/>
</dbReference>
<dbReference type="GO" id="GO:0008168">
    <property type="term" value="F:methyltransferase activity"/>
    <property type="evidence" value="ECO:0007669"/>
    <property type="project" value="InterPro"/>
</dbReference>
<evidence type="ECO:0000313" key="4">
    <source>
        <dbReference type="Proteomes" id="UP001161757"/>
    </source>
</evidence>
<feature type="compositionally biased region" description="Basic and acidic residues" evidence="1">
    <location>
        <begin position="40"/>
        <end position="59"/>
    </location>
</feature>
<feature type="region of interest" description="Disordered" evidence="1">
    <location>
        <begin position="483"/>
        <end position="521"/>
    </location>
</feature>
<evidence type="ECO:0000313" key="3">
    <source>
        <dbReference type="EMBL" id="KAJ8995458.1"/>
    </source>
</evidence>
<dbReference type="PANTHER" id="PTHR18895:SF74">
    <property type="entry name" value="MTRF1L RELEASE FACTOR GLUTAMINE METHYLTRANSFERASE"/>
    <property type="match status" value="1"/>
</dbReference>
<protein>
    <recommendedName>
        <fullName evidence="2">Type II methyltransferase M.TaqI-like domain-containing protein</fullName>
    </recommendedName>
</protein>
<gene>
    <name evidence="3" type="ORF">HRR80_000229</name>
</gene>
<dbReference type="Pfam" id="PF07669">
    <property type="entry name" value="Eco57I"/>
    <property type="match status" value="1"/>
</dbReference>
<evidence type="ECO:0000256" key="1">
    <source>
        <dbReference type="SAM" id="MobiDB-lite"/>
    </source>
</evidence>
<dbReference type="CDD" id="cd02440">
    <property type="entry name" value="AdoMet_MTases"/>
    <property type="match status" value="1"/>
</dbReference>